<evidence type="ECO:0008006" key="6">
    <source>
        <dbReference type="Google" id="ProtNLM"/>
    </source>
</evidence>
<protein>
    <recommendedName>
        <fullName evidence="6">DUF3077 domain-containing protein</fullName>
    </recommendedName>
</protein>
<evidence type="ECO:0000313" key="4">
    <source>
        <dbReference type="Proteomes" id="UP000198309"/>
    </source>
</evidence>
<evidence type="ECO:0000313" key="5">
    <source>
        <dbReference type="Proteomes" id="UP000199693"/>
    </source>
</evidence>
<gene>
    <name evidence="2" type="ORF">SAMN05216189_102942</name>
    <name evidence="3" type="ORF">SAMN06295949_11143</name>
</gene>
<evidence type="ECO:0000313" key="3">
    <source>
        <dbReference type="EMBL" id="SNS98165.1"/>
    </source>
</evidence>
<reference evidence="3 4" key="2">
    <citation type="submission" date="2017-06" db="EMBL/GenBank/DDBJ databases">
        <authorList>
            <person name="Varghese N."/>
            <person name="Submissions S."/>
        </authorList>
    </citation>
    <scope>NUCLEOTIDE SEQUENCE [LARGE SCALE GENOMIC DNA]</scope>
    <source>
        <strain evidence="3 4">RLD-1</strain>
    </source>
</reference>
<dbReference type="EMBL" id="FZPC01000011">
    <property type="protein sequence ID" value="SNS98165.1"/>
    <property type="molecule type" value="Genomic_DNA"/>
</dbReference>
<accession>A0A239IXC2</accession>
<dbReference type="Proteomes" id="UP000199693">
    <property type="component" value="Unassembled WGS sequence"/>
</dbReference>
<keyword evidence="4" id="KW-1185">Reference proteome</keyword>
<evidence type="ECO:0000256" key="1">
    <source>
        <dbReference type="SAM" id="MobiDB-lite"/>
    </source>
</evidence>
<reference evidence="2 5" key="1">
    <citation type="submission" date="2016-10" db="EMBL/GenBank/DDBJ databases">
        <authorList>
            <person name="de Groot N.N."/>
        </authorList>
    </citation>
    <scope>NUCLEOTIDE SEQUENCE [LARGE SCALE GENOMIC DNA]</scope>
    <source>
        <strain evidence="2 5">CCM 7361</strain>
    </source>
</reference>
<dbReference type="EMBL" id="FNEC01000029">
    <property type="protein sequence ID" value="SDK12383.1"/>
    <property type="molecule type" value="Genomic_DNA"/>
</dbReference>
<organism evidence="2 5">
    <name type="scientific">Pseudomonas delhiensis</name>
    <dbReference type="NCBI Taxonomy" id="366289"/>
    <lineage>
        <taxon>Bacteria</taxon>
        <taxon>Pseudomonadati</taxon>
        <taxon>Pseudomonadota</taxon>
        <taxon>Gammaproteobacteria</taxon>
        <taxon>Pseudomonadales</taxon>
        <taxon>Pseudomonadaceae</taxon>
        <taxon>Pseudomonas</taxon>
    </lineage>
</organism>
<feature type="region of interest" description="Disordered" evidence="1">
    <location>
        <begin position="1"/>
        <end position="24"/>
    </location>
</feature>
<evidence type="ECO:0000313" key="2">
    <source>
        <dbReference type="EMBL" id="SDK12383.1"/>
    </source>
</evidence>
<proteinExistence type="predicted"/>
<dbReference type="Proteomes" id="UP000198309">
    <property type="component" value="Unassembled WGS sequence"/>
</dbReference>
<dbReference type="RefSeq" id="WP_089391628.1">
    <property type="nucleotide sequence ID" value="NZ_FNEC01000029.1"/>
</dbReference>
<sequence length="117" mass="13025">MHQFPSKPAPLRGEKARSSARQESFRVHEFKPLPESSQAFCEVLYIDALAPATQLLDTALQRLRALGGLLDLLEDHPAASASQWDLARWSTTLRMLHADAQALLEAAHQRTQEELPG</sequence>
<name>A0A239IXC2_9PSED</name>
<dbReference type="AlphaFoldDB" id="A0A239IXC2"/>